<proteinExistence type="predicted"/>
<reference evidence="3" key="1">
    <citation type="submission" date="2017-09" db="EMBL/GenBank/DDBJ databases">
        <title>Depth-based differentiation of microbial function through sediment-hosted aquifers and enrichment of novel symbionts in the deep terrestrial subsurface.</title>
        <authorList>
            <person name="Probst A.J."/>
            <person name="Ladd B."/>
            <person name="Jarett J.K."/>
            <person name="Geller-Mcgrath D.E."/>
            <person name="Sieber C.M.K."/>
            <person name="Emerson J.B."/>
            <person name="Anantharaman K."/>
            <person name="Thomas B.C."/>
            <person name="Malmstrom R."/>
            <person name="Stieglmeier M."/>
            <person name="Klingl A."/>
            <person name="Woyke T."/>
            <person name="Ryan C.M."/>
            <person name="Banfield J.F."/>
        </authorList>
    </citation>
    <scope>NUCLEOTIDE SEQUENCE [LARGE SCALE GENOMIC DNA]</scope>
</reference>
<evidence type="ECO:0000256" key="1">
    <source>
        <dbReference type="SAM" id="Phobius"/>
    </source>
</evidence>
<evidence type="ECO:0000313" key="2">
    <source>
        <dbReference type="EMBL" id="PIV07924.1"/>
    </source>
</evidence>
<sequence length="112" mass="13348">LLKVWMGFFGSSEIAIRSLSLIFFWATLYIVFLILNDVFRLSEKKSIAYLLLFIINPLLHYYAFEARMYSMMAFIATLLFYALMKHKYKLYAYTAITAMFTHYFLFIVIAFQ</sequence>
<dbReference type="EMBL" id="PEVA01000226">
    <property type="protein sequence ID" value="PIV07924.1"/>
    <property type="molecule type" value="Genomic_DNA"/>
</dbReference>
<accession>A0A2M7BR22</accession>
<evidence type="ECO:0000313" key="3">
    <source>
        <dbReference type="Proteomes" id="UP000230119"/>
    </source>
</evidence>
<organism evidence="2 3">
    <name type="scientific">Candidatus Roizmanbacteria bacterium CG03_land_8_20_14_0_80_39_12</name>
    <dbReference type="NCBI Taxonomy" id="1974847"/>
    <lineage>
        <taxon>Bacteria</taxon>
        <taxon>Candidatus Roizmaniibacteriota</taxon>
    </lineage>
</organism>
<evidence type="ECO:0008006" key="4">
    <source>
        <dbReference type="Google" id="ProtNLM"/>
    </source>
</evidence>
<comment type="caution">
    <text evidence="2">The sequence shown here is derived from an EMBL/GenBank/DDBJ whole genome shotgun (WGS) entry which is preliminary data.</text>
</comment>
<feature type="non-terminal residue" evidence="2">
    <location>
        <position position="1"/>
    </location>
</feature>
<feature type="transmembrane region" description="Helical" evidence="1">
    <location>
        <begin position="69"/>
        <end position="84"/>
    </location>
</feature>
<keyword evidence="1" id="KW-1133">Transmembrane helix</keyword>
<dbReference type="AlphaFoldDB" id="A0A2M7BR22"/>
<gene>
    <name evidence="2" type="ORF">COS52_05390</name>
</gene>
<feature type="transmembrane region" description="Helical" evidence="1">
    <location>
        <begin position="14"/>
        <end position="35"/>
    </location>
</feature>
<feature type="transmembrane region" description="Helical" evidence="1">
    <location>
        <begin position="47"/>
        <end position="63"/>
    </location>
</feature>
<feature type="transmembrane region" description="Helical" evidence="1">
    <location>
        <begin position="91"/>
        <end position="111"/>
    </location>
</feature>
<name>A0A2M7BR22_9BACT</name>
<feature type="non-terminal residue" evidence="2">
    <location>
        <position position="112"/>
    </location>
</feature>
<dbReference type="Proteomes" id="UP000230119">
    <property type="component" value="Unassembled WGS sequence"/>
</dbReference>
<keyword evidence="1" id="KW-0812">Transmembrane</keyword>
<keyword evidence="1" id="KW-0472">Membrane</keyword>
<protein>
    <recommendedName>
        <fullName evidence="4">Glycosyltransferase RgtA/B/C/D-like domain-containing protein</fullName>
    </recommendedName>
</protein>